<dbReference type="OrthoDB" id="6630423at2759"/>
<evidence type="ECO:0000313" key="1">
    <source>
        <dbReference type="EMBL" id="CAH1392105.1"/>
    </source>
</evidence>
<proteinExistence type="predicted"/>
<dbReference type="Gene3D" id="3.30.450.40">
    <property type="match status" value="1"/>
</dbReference>
<accession>A0A9P0E767</accession>
<evidence type="ECO:0000313" key="2">
    <source>
        <dbReference type="Proteomes" id="UP001152798"/>
    </source>
</evidence>
<organism evidence="1 2">
    <name type="scientific">Nezara viridula</name>
    <name type="common">Southern green stink bug</name>
    <name type="synonym">Cimex viridulus</name>
    <dbReference type="NCBI Taxonomy" id="85310"/>
    <lineage>
        <taxon>Eukaryota</taxon>
        <taxon>Metazoa</taxon>
        <taxon>Ecdysozoa</taxon>
        <taxon>Arthropoda</taxon>
        <taxon>Hexapoda</taxon>
        <taxon>Insecta</taxon>
        <taxon>Pterygota</taxon>
        <taxon>Neoptera</taxon>
        <taxon>Paraneoptera</taxon>
        <taxon>Hemiptera</taxon>
        <taxon>Heteroptera</taxon>
        <taxon>Panheteroptera</taxon>
        <taxon>Pentatomomorpha</taxon>
        <taxon>Pentatomoidea</taxon>
        <taxon>Pentatomidae</taxon>
        <taxon>Pentatominae</taxon>
        <taxon>Nezara</taxon>
    </lineage>
</organism>
<evidence type="ECO:0008006" key="3">
    <source>
        <dbReference type="Google" id="ProtNLM"/>
    </source>
</evidence>
<protein>
    <recommendedName>
        <fullName evidence="3">GAF domain-containing protein</fullName>
    </recommendedName>
</protein>
<sequence>MPGSRHFTVDAIRKDLPEKINEVELEKWQNISYLLQQGQSNTGKLIEKPSVRKIRLLKINGNRKEKTTFLKFLSEGALLIKEYIKAEIADVYIVEDEKICRLLYKHGYPSMGAAWPVGPGTVVSAYVAFCGETLILDEKSDYHKLYPLGTGRGGLKPIHLISIPMLTDDGNCKAVYEFGKISPDKKFNRAETSMCSCMVAWLGQSIITKPVQFGPSVETYQSLFSALERFQVSHADPEILISDILKVLLNTVPMEKVNYYEVIKGEEFRCRLRAQVGNDKWQCCPEYILKEGDFIKTIIDNHTSKSMSRDEIALLDEPLKYNFRGVVSYLCVPIGIKTKTRGVVELINKKDGDTFSDFDIDEATRCGIHCVAGLRFNRLYLKKQRTFAMCENQSRTLLRHMIPCSHDLELVKYKMANLNVPLIFSNLLTIHQKRNCRT</sequence>
<dbReference type="AlphaFoldDB" id="A0A9P0E767"/>
<reference evidence="1" key="1">
    <citation type="submission" date="2022-01" db="EMBL/GenBank/DDBJ databases">
        <authorList>
            <person name="King R."/>
        </authorList>
    </citation>
    <scope>NUCLEOTIDE SEQUENCE</scope>
</reference>
<dbReference type="InterPro" id="IPR029016">
    <property type="entry name" value="GAF-like_dom_sf"/>
</dbReference>
<dbReference type="Proteomes" id="UP001152798">
    <property type="component" value="Chromosome 1"/>
</dbReference>
<keyword evidence="2" id="KW-1185">Reference proteome</keyword>
<dbReference type="EMBL" id="OV725077">
    <property type="protein sequence ID" value="CAH1392105.1"/>
    <property type="molecule type" value="Genomic_DNA"/>
</dbReference>
<gene>
    <name evidence="1" type="ORF">NEZAVI_LOCUS2989</name>
</gene>
<name>A0A9P0E767_NEZVI</name>
<dbReference type="SUPFAM" id="SSF55781">
    <property type="entry name" value="GAF domain-like"/>
    <property type="match status" value="2"/>
</dbReference>